<accession>A0A8S5TI94</accession>
<organism evidence="1">
    <name type="scientific">Siphoviridae sp. ctDDY10</name>
    <dbReference type="NCBI Taxonomy" id="2827810"/>
    <lineage>
        <taxon>Viruses</taxon>
        <taxon>Duplodnaviria</taxon>
        <taxon>Heunggongvirae</taxon>
        <taxon>Uroviricota</taxon>
        <taxon>Caudoviricetes</taxon>
    </lineage>
</organism>
<protein>
    <submittedName>
        <fullName evidence="1">Uncharacterized protein</fullName>
    </submittedName>
</protein>
<sequence>MAVNKVVINDAVVLDLTGDTVQAADLPKGVIAHSATGAKVTGTANYAGSSNAGGSATSAEKLNNRLTIKLNGTSQGAWDGSSAKTIDITAASVGATNVTLRRW</sequence>
<evidence type="ECO:0000313" key="1">
    <source>
        <dbReference type="EMBL" id="DAF62998.1"/>
    </source>
</evidence>
<name>A0A8S5TI94_9CAUD</name>
<dbReference type="EMBL" id="BK032831">
    <property type="protein sequence ID" value="DAF62998.1"/>
    <property type="molecule type" value="Genomic_DNA"/>
</dbReference>
<reference evidence="1" key="1">
    <citation type="journal article" date="2021" name="Proc. Natl. Acad. Sci. U.S.A.">
        <title>A Catalog of Tens of Thousands of Viruses from Human Metagenomes Reveals Hidden Associations with Chronic Diseases.</title>
        <authorList>
            <person name="Tisza M.J."/>
            <person name="Buck C.B."/>
        </authorList>
    </citation>
    <scope>NUCLEOTIDE SEQUENCE</scope>
    <source>
        <strain evidence="1">CtDDY10</strain>
    </source>
</reference>
<proteinExistence type="predicted"/>